<protein>
    <submittedName>
        <fullName evidence="7">Type VII secretion protein EssC</fullName>
    </submittedName>
</protein>
<evidence type="ECO:0000256" key="4">
    <source>
        <dbReference type="PROSITE-ProRule" id="PRU00289"/>
    </source>
</evidence>
<feature type="binding site" evidence="4">
    <location>
        <begin position="916"/>
        <end position="923"/>
    </location>
    <ligand>
        <name>ATP</name>
        <dbReference type="ChEBI" id="CHEBI:30616"/>
    </ligand>
</feature>
<evidence type="ECO:0000259" key="6">
    <source>
        <dbReference type="PROSITE" id="PS50901"/>
    </source>
</evidence>
<dbReference type="PROSITE" id="PS50901">
    <property type="entry name" value="FTSK"/>
    <property type="match status" value="2"/>
</dbReference>
<evidence type="ECO:0000256" key="1">
    <source>
        <dbReference type="ARBA" id="ARBA00022737"/>
    </source>
</evidence>
<evidence type="ECO:0000256" key="3">
    <source>
        <dbReference type="ARBA" id="ARBA00022840"/>
    </source>
</evidence>
<name>A0A2N5PA92_MEDGN</name>
<dbReference type="InterPro" id="IPR023839">
    <property type="entry name" value="Firmicutes_EssC_C"/>
</dbReference>
<proteinExistence type="predicted"/>
<organism evidence="7 8">
    <name type="scientific">Mediterraneibacter gnavus</name>
    <name type="common">Ruminococcus gnavus</name>
    <dbReference type="NCBI Taxonomy" id="33038"/>
    <lineage>
        <taxon>Bacteria</taxon>
        <taxon>Bacillati</taxon>
        <taxon>Bacillota</taxon>
        <taxon>Clostridia</taxon>
        <taxon>Lachnospirales</taxon>
        <taxon>Lachnospiraceae</taxon>
        <taxon>Mediterraneibacter</taxon>
    </lineage>
</organism>
<comment type="caution">
    <text evidence="7">The sequence shown here is derived from an EMBL/GenBank/DDBJ whole genome shotgun (WGS) entry which is preliminary data.</text>
</comment>
<evidence type="ECO:0000256" key="5">
    <source>
        <dbReference type="SAM" id="Phobius"/>
    </source>
</evidence>
<feature type="transmembrane region" description="Helical" evidence="5">
    <location>
        <begin position="171"/>
        <end position="191"/>
    </location>
</feature>
<accession>A0A2N5PA92</accession>
<dbReference type="EMBL" id="NIHS01000016">
    <property type="protein sequence ID" value="PLT72060.1"/>
    <property type="molecule type" value="Genomic_DNA"/>
</dbReference>
<evidence type="ECO:0000313" key="7">
    <source>
        <dbReference type="EMBL" id="PLT72060.1"/>
    </source>
</evidence>
<dbReference type="PANTHER" id="PTHR22683:SF1">
    <property type="entry name" value="TYPE VII SECRETION SYSTEM PROTEIN ESSC"/>
    <property type="match status" value="1"/>
</dbReference>
<keyword evidence="5" id="KW-0812">Transmembrane</keyword>
<dbReference type="RefSeq" id="WP_101870876.1">
    <property type="nucleotide sequence ID" value="NZ_NIHS01000016.1"/>
</dbReference>
<dbReference type="GO" id="GO:0005524">
    <property type="term" value="F:ATP binding"/>
    <property type="evidence" value="ECO:0007669"/>
    <property type="project" value="UniProtKB-UniRule"/>
</dbReference>
<sequence length="1388" mass="158862">MKMETRRIRLFRPDYFTIGSRKTDIVFPQCKVDIIVKGKEISIHKKTEDVLLINDKVIQQDKVLLENGDVLTIGDISVILLENVILIEGNISEIHTQLPVMKDSRVPFEGFPKYKRSPRIIKRVQEEKIQLEKPKELMDRKKGGLVQLILPPVIMICITIAISVIMKRGLFVVMAVAGTGMSLVVSIMRFFSDKKELKENKILREKTYKQYLLRKRKEIYHAYCKEKEAYEYNYPSVSEIRNMIEEYSPRIYERNYNDEDFLKVSLGVEKTHPQLQIQLKLDELKTKPDILEDEAKAIQKEFSVIEKPVVIDLKKAHLGLVGEKSVIHEQIKALICQLTFFHSYHDLEIIAIYDEAYQEDFQWMRWYPHFKIHTVNSVAMINSENKRDQILGSLYQILKDRKQKEEESKKESTFLPHFLFLIDEPKWIMDHSIMEYLEKEGYNLGLSIIYTSHLRANLPENIGTIAMLKNSEDGLLLIDEREEKQENFRLHNMQEIPLEWLGRNLGVLEHMQGISAQIPNSITFFQMYQVERPSQLRIEERWRKNNSSKSLAVPLGARAAGDYVYLNLHEKAHGPHGLVAGTTGSGKSEILQSYILSLAVNFNPYEVAFLLIDYKGGGMSKMFTALPHLLGTITNLDGSQSMRALASIKSELARRQSIFNQYDVNHINNYNKLFKNGEAEEPLPHLFLISDEFAELKKEQPEFMSELVSAARIGRSLGVHLILATQKPTGVVDDQIWSNSKFKLALKVQNEADSKEILKTADAANITLPGRAYLQVGNNEIYELFQSAWSGAAYNEEEQKEKVDDRVYVLNEIGQGELVNQDLSDTKENNKVVKTQLDAVVRYIHEYYETQDVKEVKKPWLPPLPEQLVSPQELIRATQKELNMKIAMGLIDIPEKQEQIPYDVDFIKDGNLLYIASAGYGKTVFLTTAVLSLAMQNSVQDLNFYILDFGNSGLMPLNKLSHVADYIVFDDSERFQKLMGILQKEIRERKKKLADEVVQNFEVYNQVSAEKMKAIVLVIDNFDVVKELGYEAEEFFQKISRDGYGLGIFVIATATRSNSMKYSTYNNFKNKVAGYLFDESDVNLIVGRSTYKQSETKGRALLKYDNMISVMQLYSMVKFETELEYKDKIKELIQNIDALYPGEQAPRIPVLPENLFFADMKEYPHTEQDIYVGLEKEAVCACGFQLGNTPFTILGEAARGKTNVLKVILDQMLGKGKIYLVDSKAMELYSYKTSEEVVYIENQGMVPLLIDALKAEITERNQKVKESLEMDPTLNPKEICRELQPFSLIVDDWDNFVELTKTQAITLAPILNEAAGVGISIILTAHSGKMKGFDEVTKFAKNTTEGLLLGNQGTTAIFPINSAKELPQFKDGLLFHNGAYVKVRIPKY</sequence>
<feature type="domain" description="FtsK" evidence="6">
    <location>
        <begin position="561"/>
        <end position="755"/>
    </location>
</feature>
<keyword evidence="2 4" id="KW-0547">Nucleotide-binding</keyword>
<feature type="transmembrane region" description="Helical" evidence="5">
    <location>
        <begin position="145"/>
        <end position="165"/>
    </location>
</feature>
<reference evidence="7 8" key="1">
    <citation type="journal article" date="2017" name="Genome Med.">
        <title>A novel Ruminococcus gnavus clade enriched in inflammatory bowel disease patients.</title>
        <authorList>
            <person name="Hall A.B."/>
            <person name="Yassour M."/>
            <person name="Sauk J."/>
            <person name="Garner A."/>
            <person name="Jiang X."/>
            <person name="Arthur T."/>
            <person name="Lagoudas G.K."/>
            <person name="Vatanen T."/>
            <person name="Fornelos N."/>
            <person name="Wilson R."/>
            <person name="Bertha M."/>
            <person name="Cohen M."/>
            <person name="Garber J."/>
            <person name="Khalili H."/>
            <person name="Gevers D."/>
            <person name="Ananthakrishnan A.N."/>
            <person name="Kugathasan S."/>
            <person name="Lander E.S."/>
            <person name="Blainey P."/>
            <person name="Vlamakis H."/>
            <person name="Xavier R.J."/>
            <person name="Huttenhower C."/>
        </authorList>
    </citation>
    <scope>NUCLEOTIDE SEQUENCE [LARGE SCALE GENOMIC DNA]</scope>
    <source>
        <strain evidence="7 8">RJX1124</strain>
    </source>
</reference>
<dbReference type="SUPFAM" id="SSF52540">
    <property type="entry name" value="P-loop containing nucleoside triphosphate hydrolases"/>
    <property type="match status" value="3"/>
</dbReference>
<dbReference type="PANTHER" id="PTHR22683">
    <property type="entry name" value="SPORULATION PROTEIN RELATED"/>
    <property type="match status" value="1"/>
</dbReference>
<dbReference type="CDD" id="cd00060">
    <property type="entry name" value="FHA"/>
    <property type="match status" value="1"/>
</dbReference>
<dbReference type="Proteomes" id="UP000234891">
    <property type="component" value="Unassembled WGS sequence"/>
</dbReference>
<gene>
    <name evidence="7" type="primary">essC</name>
    <name evidence="7" type="ORF">CDL26_10260</name>
</gene>
<dbReference type="GO" id="GO:0016020">
    <property type="term" value="C:membrane"/>
    <property type="evidence" value="ECO:0007669"/>
    <property type="project" value="UniProtKB-SubCell"/>
</dbReference>
<dbReference type="InterPro" id="IPR050206">
    <property type="entry name" value="FtsK/SpoIIIE/SftA"/>
</dbReference>
<dbReference type="CDD" id="cd01127">
    <property type="entry name" value="TrwB_TraG_TraD_VirD4"/>
    <property type="match status" value="1"/>
</dbReference>
<dbReference type="Gene3D" id="3.40.50.300">
    <property type="entry name" value="P-loop containing nucleotide triphosphate hydrolases"/>
    <property type="match status" value="4"/>
</dbReference>
<evidence type="ECO:0000256" key="2">
    <source>
        <dbReference type="ARBA" id="ARBA00022741"/>
    </source>
</evidence>
<keyword evidence="3 4" id="KW-0067">ATP-binding</keyword>
<keyword evidence="5" id="KW-1133">Transmembrane helix</keyword>
<dbReference type="InterPro" id="IPR002543">
    <property type="entry name" value="FtsK_dom"/>
</dbReference>
<keyword evidence="1" id="KW-0677">Repeat</keyword>
<dbReference type="NCBIfam" id="TIGR03928">
    <property type="entry name" value="T7_EssCb_Firm"/>
    <property type="match status" value="1"/>
</dbReference>
<feature type="domain" description="FtsK" evidence="6">
    <location>
        <begin position="897"/>
        <end position="1083"/>
    </location>
</feature>
<evidence type="ECO:0000313" key="8">
    <source>
        <dbReference type="Proteomes" id="UP000234891"/>
    </source>
</evidence>
<dbReference type="GO" id="GO:0003677">
    <property type="term" value="F:DNA binding"/>
    <property type="evidence" value="ECO:0007669"/>
    <property type="project" value="InterPro"/>
</dbReference>
<feature type="binding site" evidence="4">
    <location>
        <begin position="581"/>
        <end position="588"/>
    </location>
    <ligand>
        <name>ATP</name>
        <dbReference type="ChEBI" id="CHEBI:30616"/>
    </ligand>
</feature>
<dbReference type="Pfam" id="PF01580">
    <property type="entry name" value="FtsK_SpoIIIE"/>
    <property type="match status" value="2"/>
</dbReference>
<keyword evidence="5" id="KW-0472">Membrane</keyword>
<dbReference type="InterPro" id="IPR027417">
    <property type="entry name" value="P-loop_NTPase"/>
</dbReference>